<evidence type="ECO:0000256" key="9">
    <source>
        <dbReference type="PIRNR" id="PIRNR003128"/>
    </source>
</evidence>
<dbReference type="GO" id="GO:0005524">
    <property type="term" value="F:ATP binding"/>
    <property type="evidence" value="ECO:0007669"/>
    <property type="project" value="UniProtKB-KW"/>
</dbReference>
<keyword evidence="5 9" id="KW-0227">DNA damage</keyword>
<dbReference type="Proteomes" id="UP000065511">
    <property type="component" value="Chromosome"/>
</dbReference>
<dbReference type="NCBIfam" id="NF008121">
    <property type="entry name" value="PRK10869.1"/>
    <property type="match status" value="1"/>
</dbReference>
<accession>A0A0S3KFU5</accession>
<name>A0A0S3KFU5_9ENTE</name>
<feature type="coiled-coil region" evidence="10">
    <location>
        <begin position="286"/>
        <end position="313"/>
    </location>
</feature>
<dbReference type="RefSeq" id="WP_071876627.1">
    <property type="nucleotide sequence ID" value="NZ_JXLC01000003.1"/>
</dbReference>
<dbReference type="Gene3D" id="3.40.50.300">
    <property type="entry name" value="P-loop containing nucleotide triphosphate hydrolases"/>
    <property type="match status" value="2"/>
</dbReference>
<keyword evidence="7 9" id="KW-0234">DNA repair</keyword>
<dbReference type="GO" id="GO:0043590">
    <property type="term" value="C:bacterial nucleoid"/>
    <property type="evidence" value="ECO:0007669"/>
    <property type="project" value="TreeGrafter"/>
</dbReference>
<keyword evidence="4" id="KW-0547">Nucleotide-binding</keyword>
<evidence type="ECO:0000256" key="3">
    <source>
        <dbReference type="ARBA" id="ARBA00021315"/>
    </source>
</evidence>
<proteinExistence type="inferred from homology"/>
<dbReference type="FunFam" id="3.40.50.300:FF:000356">
    <property type="entry name" value="DNA repair protein RecN"/>
    <property type="match status" value="1"/>
</dbReference>
<keyword evidence="14" id="KW-1185">Reference proteome</keyword>
<dbReference type="CDD" id="cd03241">
    <property type="entry name" value="ABC_RecN"/>
    <property type="match status" value="2"/>
</dbReference>
<evidence type="ECO:0000313" key="13">
    <source>
        <dbReference type="EMBL" id="OJG93074.1"/>
    </source>
</evidence>
<evidence type="ECO:0000256" key="7">
    <source>
        <dbReference type="ARBA" id="ARBA00023204"/>
    </source>
</evidence>
<evidence type="ECO:0000256" key="1">
    <source>
        <dbReference type="ARBA" id="ARBA00003618"/>
    </source>
</evidence>
<dbReference type="AlphaFoldDB" id="A0A0S3KFU5"/>
<dbReference type="PANTHER" id="PTHR11059:SF0">
    <property type="entry name" value="DNA REPAIR PROTEIN RECN"/>
    <property type="match status" value="1"/>
</dbReference>
<dbReference type="OrthoDB" id="9806954at2"/>
<evidence type="ECO:0000313" key="12">
    <source>
        <dbReference type="EMBL" id="ALS03124.1"/>
    </source>
</evidence>
<dbReference type="FunFam" id="3.40.50.300:FF:000319">
    <property type="entry name" value="DNA repair protein RecN"/>
    <property type="match status" value="1"/>
</dbReference>
<organism evidence="13 15">
    <name type="scientific">Enterococcus silesiacus</name>
    <dbReference type="NCBI Taxonomy" id="332949"/>
    <lineage>
        <taxon>Bacteria</taxon>
        <taxon>Bacillati</taxon>
        <taxon>Bacillota</taxon>
        <taxon>Bacilli</taxon>
        <taxon>Lactobacillales</taxon>
        <taxon>Enterococcaceae</taxon>
        <taxon>Enterococcus</taxon>
    </lineage>
</organism>
<dbReference type="PANTHER" id="PTHR11059">
    <property type="entry name" value="DNA REPAIR PROTEIN RECN"/>
    <property type="match status" value="1"/>
</dbReference>
<comment type="function">
    <text evidence="1 9">May be involved in recombinational repair of damaged DNA.</text>
</comment>
<evidence type="ECO:0000313" key="14">
    <source>
        <dbReference type="Proteomes" id="UP000065511"/>
    </source>
</evidence>
<evidence type="ECO:0000256" key="5">
    <source>
        <dbReference type="ARBA" id="ARBA00022763"/>
    </source>
</evidence>
<evidence type="ECO:0000256" key="2">
    <source>
        <dbReference type="ARBA" id="ARBA00009441"/>
    </source>
</evidence>
<evidence type="ECO:0000256" key="8">
    <source>
        <dbReference type="ARBA" id="ARBA00033408"/>
    </source>
</evidence>
<feature type="domain" description="RecF/RecN/SMC N-terminal" evidence="11">
    <location>
        <begin position="1"/>
        <end position="508"/>
    </location>
</feature>
<dbReference type="InterPro" id="IPR004604">
    <property type="entry name" value="DNA_recomb/repair_RecN"/>
</dbReference>
<dbReference type="InterPro" id="IPR027417">
    <property type="entry name" value="P-loop_NTPase"/>
</dbReference>
<reference evidence="13 15" key="1">
    <citation type="submission" date="2014-12" db="EMBL/GenBank/DDBJ databases">
        <title>Draft genome sequences of 29 type strains of Enterococci.</title>
        <authorList>
            <person name="Zhong Z."/>
            <person name="Sun Z."/>
            <person name="Liu W."/>
            <person name="Zhang W."/>
            <person name="Zhang H."/>
        </authorList>
    </citation>
    <scope>NUCLEOTIDE SEQUENCE [LARGE SCALE GENOMIC DNA]</scope>
    <source>
        <strain evidence="13 15">DSM 22801</strain>
    </source>
</reference>
<dbReference type="EMBL" id="CP013614">
    <property type="protein sequence ID" value="ALS03124.1"/>
    <property type="molecule type" value="Genomic_DNA"/>
</dbReference>
<evidence type="ECO:0000256" key="6">
    <source>
        <dbReference type="ARBA" id="ARBA00022840"/>
    </source>
</evidence>
<comment type="similarity">
    <text evidence="2 9">Belongs to the RecN family.</text>
</comment>
<keyword evidence="10" id="KW-0175">Coiled coil</keyword>
<evidence type="ECO:0000313" key="15">
    <source>
        <dbReference type="Proteomes" id="UP000183039"/>
    </source>
</evidence>
<evidence type="ECO:0000256" key="4">
    <source>
        <dbReference type="ARBA" id="ARBA00022741"/>
    </source>
</evidence>
<dbReference type="Pfam" id="PF02463">
    <property type="entry name" value="SMC_N"/>
    <property type="match status" value="1"/>
</dbReference>
<evidence type="ECO:0000259" key="11">
    <source>
        <dbReference type="Pfam" id="PF02463"/>
    </source>
</evidence>
<dbReference type="GO" id="GO:0006310">
    <property type="term" value="P:DNA recombination"/>
    <property type="evidence" value="ECO:0007669"/>
    <property type="project" value="InterPro"/>
</dbReference>
<dbReference type="EMBL" id="JXLC01000003">
    <property type="protein sequence ID" value="OJG93074.1"/>
    <property type="molecule type" value="Genomic_DNA"/>
</dbReference>
<dbReference type="NCBIfam" id="TIGR00634">
    <property type="entry name" value="recN"/>
    <property type="match status" value="1"/>
</dbReference>
<dbReference type="PIRSF" id="PIRSF003128">
    <property type="entry name" value="RecN"/>
    <property type="match status" value="1"/>
</dbReference>
<reference evidence="12 14" key="2">
    <citation type="submission" date="2015-12" db="EMBL/GenBank/DDBJ databases">
        <authorList>
            <person name="Lauer A."/>
            <person name="Humrighouse B."/>
            <person name="Loparev V."/>
            <person name="Shewmaker P.L."/>
            <person name="Whitney A.M."/>
            <person name="McLaughlin R.W."/>
        </authorList>
    </citation>
    <scope>NUCLEOTIDE SEQUENCE [LARGE SCALE GENOMIC DNA]</scope>
    <source>
        <strain evidence="12 14">LMG 23085</strain>
    </source>
</reference>
<dbReference type="KEGG" id="ess:ATZ33_17600"/>
<protein>
    <recommendedName>
        <fullName evidence="3 9">DNA repair protein RecN</fullName>
    </recommendedName>
    <alternativeName>
        <fullName evidence="8 9">Recombination protein N</fullName>
    </alternativeName>
</protein>
<gene>
    <name evidence="12" type="ORF">ATZ33_17600</name>
    <name evidence="13" type="ORF">RV15_GL002208</name>
</gene>
<dbReference type="GO" id="GO:0009432">
    <property type="term" value="P:SOS response"/>
    <property type="evidence" value="ECO:0007669"/>
    <property type="project" value="TreeGrafter"/>
</dbReference>
<dbReference type="Proteomes" id="UP000183039">
    <property type="component" value="Unassembled WGS sequence"/>
</dbReference>
<evidence type="ECO:0000256" key="10">
    <source>
        <dbReference type="SAM" id="Coils"/>
    </source>
</evidence>
<dbReference type="InterPro" id="IPR003395">
    <property type="entry name" value="RecF/RecN/SMC_N"/>
</dbReference>
<dbReference type="SUPFAM" id="SSF52540">
    <property type="entry name" value="P-loop containing nucleoside triphosphate hydrolases"/>
    <property type="match status" value="2"/>
</dbReference>
<dbReference type="GO" id="GO:0006281">
    <property type="term" value="P:DNA repair"/>
    <property type="evidence" value="ECO:0007669"/>
    <property type="project" value="UniProtKB-KW"/>
</dbReference>
<keyword evidence="6" id="KW-0067">ATP-binding</keyword>
<sequence>MLQELSVKNFAIISSLQLEFQMGMTVLTGETGAGKSIIIDAMGLLTGGRGSSDYIRQGASKCTLEGLFTMPKSQELVKLLEELGIETDDESIVIQRDISTSGKNVCRVNGRIINIANLRKVGEFLVDIHGQNEHQELMQSEKHLGMLDDFGGKELLKIKEQYEGIYAEYRMIEGKVRNRQKNEKEFAQRMDMLQFQSDEIAAAELVLGEEEQLIEERNKLGNFQKIADALAASYEAVNGDGDSSLDKIGYAMNELLSIEMLDPEYKAISEAVQNSYYLLQEASGDLSRHIDSLELDENRLNEVENRLELIRQMRRKYGDSIDSILAYSQEITQELADADFLEGRTGELETLLVEKKNQVIEAGLKLREIRKKIAKKLEKNILKELKELYMERTVFDIRFTALPDGQFTEDGLDQVEFYITTNPGEPLKPLVRVASGGELSRVMLALKTIFSKSQGITSIVFDEVDTGVSGRVAQAIADKIYQISENSQVLCITHLPQVAAVADYQYFIEKEIIGERTETKVRKLNQEERVAEIARMLSGSEITKLTIEHAKELLNMAGNERNGHLS</sequence>